<dbReference type="NCBIfam" id="TIGR00114">
    <property type="entry name" value="lumazine-synth"/>
    <property type="match status" value="1"/>
</dbReference>
<dbReference type="CDD" id="cd09209">
    <property type="entry name" value="Lumazine_synthase-I"/>
    <property type="match status" value="1"/>
</dbReference>
<dbReference type="InterPro" id="IPR034964">
    <property type="entry name" value="LS"/>
</dbReference>
<evidence type="ECO:0000256" key="7">
    <source>
        <dbReference type="HAMAP-Rule" id="MF_00178"/>
    </source>
</evidence>
<dbReference type="EMBL" id="VTCY01000001">
    <property type="protein sequence ID" value="KAB0452834.1"/>
    <property type="molecule type" value="Genomic_DNA"/>
</dbReference>
<dbReference type="PANTHER" id="PTHR21058">
    <property type="entry name" value="6,7-DIMETHYL-8-RIBITYLLUMAZINE SYNTHASE DMRL SYNTHASE LUMAZINE SYNTHASE"/>
    <property type="match status" value="1"/>
</dbReference>
<reference evidence="8" key="1">
    <citation type="submission" date="2019-08" db="EMBL/GenBank/DDBJ databases">
        <authorList>
            <person name="Amaro Estrada I."/>
            <person name="Quiroz Castaneda R.E."/>
            <person name="Martinez Ocampo F."/>
            <person name="Rodriguez Camarillo S.D."/>
        </authorList>
    </citation>
    <scope>NUCLEOTIDE SEQUENCE</scope>
    <source>
        <strain evidence="8">MEX-30-184-02</strain>
    </source>
</reference>
<feature type="binding site" evidence="7">
    <location>
        <begin position="76"/>
        <end position="78"/>
    </location>
    <ligand>
        <name>5-amino-6-(D-ribitylamino)uracil</name>
        <dbReference type="ChEBI" id="CHEBI:15934"/>
    </ligand>
</feature>
<comment type="catalytic activity">
    <reaction evidence="6 7">
        <text>(2S)-2-hydroxy-3-oxobutyl phosphate + 5-amino-6-(D-ribitylamino)uracil = 6,7-dimethyl-8-(1-D-ribityl)lumazine + phosphate + 2 H2O + H(+)</text>
        <dbReference type="Rhea" id="RHEA:26152"/>
        <dbReference type="ChEBI" id="CHEBI:15377"/>
        <dbReference type="ChEBI" id="CHEBI:15378"/>
        <dbReference type="ChEBI" id="CHEBI:15934"/>
        <dbReference type="ChEBI" id="CHEBI:43474"/>
        <dbReference type="ChEBI" id="CHEBI:58201"/>
        <dbReference type="ChEBI" id="CHEBI:58830"/>
        <dbReference type="EC" id="2.5.1.78"/>
    </reaction>
</comment>
<dbReference type="HAMAP" id="MF_00178">
    <property type="entry name" value="Lumazine_synth"/>
    <property type="match status" value="1"/>
</dbReference>
<dbReference type="EC" id="2.5.1.78" evidence="3 7"/>
<dbReference type="Pfam" id="PF00885">
    <property type="entry name" value="DMRL_synthase"/>
    <property type="match status" value="1"/>
</dbReference>
<dbReference type="InterPro" id="IPR036467">
    <property type="entry name" value="LS/RS_sf"/>
</dbReference>
<gene>
    <name evidence="7" type="primary">ribH</name>
    <name evidence="8" type="ORF">FY207_00430</name>
</gene>
<evidence type="ECO:0000256" key="2">
    <source>
        <dbReference type="ARBA" id="ARBA00007424"/>
    </source>
</evidence>
<evidence type="ECO:0000256" key="1">
    <source>
        <dbReference type="ARBA" id="ARBA00004917"/>
    </source>
</evidence>
<evidence type="ECO:0000313" key="8">
    <source>
        <dbReference type="EMBL" id="KAB0452834.1"/>
    </source>
</evidence>
<keyword evidence="5 7" id="KW-0808">Transferase</keyword>
<keyword evidence="4 7" id="KW-0686">Riboflavin biosynthesis</keyword>
<feature type="binding site" evidence="7">
    <location>
        <begin position="107"/>
        <end position="108"/>
    </location>
    <ligand>
        <name>(2S)-2-hydroxy-3-oxobutyl phosphate</name>
        <dbReference type="ChEBI" id="CHEBI:58830"/>
    </ligand>
</feature>
<dbReference type="GO" id="GO:0009349">
    <property type="term" value="C:riboflavin synthase complex"/>
    <property type="evidence" value="ECO:0007669"/>
    <property type="project" value="UniProtKB-UniRule"/>
</dbReference>
<dbReference type="GO" id="GO:0000906">
    <property type="term" value="F:6,7-dimethyl-8-ribityllumazine synthase activity"/>
    <property type="evidence" value="ECO:0007669"/>
    <property type="project" value="UniProtKB-UniRule"/>
</dbReference>
<evidence type="ECO:0000256" key="4">
    <source>
        <dbReference type="ARBA" id="ARBA00022619"/>
    </source>
</evidence>
<comment type="caution">
    <text evidence="8">The sequence shown here is derived from an EMBL/GenBank/DDBJ whole genome shotgun (WGS) entry which is preliminary data.</text>
</comment>
<evidence type="ECO:0000256" key="3">
    <source>
        <dbReference type="ARBA" id="ARBA00012664"/>
    </source>
</evidence>
<feature type="binding site" evidence="7">
    <location>
        <position position="135"/>
    </location>
    <ligand>
        <name>5-amino-6-(D-ribitylamino)uracil</name>
        <dbReference type="ChEBI" id="CHEBI:15934"/>
    </ligand>
</feature>
<dbReference type="GO" id="GO:0005829">
    <property type="term" value="C:cytosol"/>
    <property type="evidence" value="ECO:0007669"/>
    <property type="project" value="TreeGrafter"/>
</dbReference>
<dbReference type="PANTHER" id="PTHR21058:SF0">
    <property type="entry name" value="6,7-DIMETHYL-8-RIBITYLLUMAZINE SYNTHASE"/>
    <property type="match status" value="1"/>
</dbReference>
<dbReference type="GO" id="GO:0009231">
    <property type="term" value="P:riboflavin biosynthetic process"/>
    <property type="evidence" value="ECO:0007669"/>
    <property type="project" value="UniProtKB-UniRule"/>
</dbReference>
<name>A0A643CQU9_ANAMA</name>
<comment type="similarity">
    <text evidence="2 7">Belongs to the DMRL synthase family.</text>
</comment>
<organism evidence="8">
    <name type="scientific">Anaplasma marginale</name>
    <dbReference type="NCBI Taxonomy" id="770"/>
    <lineage>
        <taxon>Bacteria</taxon>
        <taxon>Pseudomonadati</taxon>
        <taxon>Pseudomonadota</taxon>
        <taxon>Alphaproteobacteria</taxon>
        <taxon>Rickettsiales</taxon>
        <taxon>Anaplasmataceae</taxon>
        <taxon>Anaplasma</taxon>
    </lineage>
</organism>
<feature type="binding site" evidence="7">
    <location>
        <position position="42"/>
    </location>
    <ligand>
        <name>5-amino-6-(D-ribitylamino)uracil</name>
        <dbReference type="ChEBI" id="CHEBI:15934"/>
    </ligand>
</feature>
<dbReference type="NCBIfam" id="NF000814">
    <property type="entry name" value="PRK00061.2-2"/>
    <property type="match status" value="1"/>
</dbReference>
<feature type="binding site" evidence="7">
    <location>
        <position position="149"/>
    </location>
    <ligand>
        <name>(2S)-2-hydroxy-3-oxobutyl phosphate</name>
        <dbReference type="ChEBI" id="CHEBI:58830"/>
    </ligand>
</feature>
<comment type="pathway">
    <text evidence="1 7">Cofactor biosynthesis; riboflavin biosynthesis; riboflavin from 2-hydroxy-3-oxobutyl phosphate and 5-amino-6-(D-ribitylamino)uracil: step 1/2.</text>
</comment>
<accession>A0A643CQU9</accession>
<dbReference type="SUPFAM" id="SSF52121">
    <property type="entry name" value="Lumazine synthase"/>
    <property type="match status" value="1"/>
</dbReference>
<evidence type="ECO:0000256" key="6">
    <source>
        <dbReference type="ARBA" id="ARBA00048785"/>
    </source>
</evidence>
<sequence length="177" mass="18848">MCAVLFSIEEISSTIPRKEEYLVHMGVGMQNSLNVLIVIGDFYPEISKLMIAGAVAKLQSYGAASVEHEVITVPGSFEVPAAISFAIMSDRERHDGYIALGCIVKGATNHHNVISSSVSASLGDIAVQHVVPLGFGIITSDSMELALERADPNGKDVGGNAATAVLRMIELYKRFLG</sequence>
<dbReference type="InterPro" id="IPR002180">
    <property type="entry name" value="LS/RS"/>
</dbReference>
<protein>
    <recommendedName>
        <fullName evidence="3 7">6,7-dimethyl-8-ribityllumazine synthase</fullName>
        <shortName evidence="7">DMRL synthase</shortName>
        <shortName evidence="7">LS</shortName>
        <shortName evidence="7">Lumazine synthase</shortName>
        <ecNumber evidence="3 7">2.5.1.78</ecNumber>
    </recommendedName>
</protein>
<evidence type="ECO:0000256" key="5">
    <source>
        <dbReference type="ARBA" id="ARBA00022679"/>
    </source>
</evidence>
<dbReference type="AlphaFoldDB" id="A0A643CQU9"/>
<proteinExistence type="inferred from homology"/>
<feature type="active site" description="Proton donor" evidence="7">
    <location>
        <position position="110"/>
    </location>
</feature>
<dbReference type="Gene3D" id="3.40.50.960">
    <property type="entry name" value="Lumazine/riboflavin synthase"/>
    <property type="match status" value="1"/>
</dbReference>
<dbReference type="UniPathway" id="UPA00275">
    <property type="reaction ID" value="UER00404"/>
</dbReference>
<feature type="binding site" evidence="7">
    <location>
        <begin position="102"/>
        <end position="104"/>
    </location>
    <ligand>
        <name>5-amino-6-(D-ribitylamino)uracil</name>
        <dbReference type="ChEBI" id="CHEBI:15934"/>
    </ligand>
</feature>
<comment type="function">
    <text evidence="7">Catalyzes the formation of 6,7-dimethyl-8-ribityllumazine by condensation of 5-amino-6-(D-ribitylamino)uracil with 3,4-dihydroxy-2-butanone 4-phosphate. This is the penultimate step in the biosynthesis of riboflavin.</text>
</comment>